<dbReference type="PANTHER" id="PTHR15742:SF5">
    <property type="entry name" value="GIRDIN"/>
    <property type="match status" value="1"/>
</dbReference>
<feature type="compositionally biased region" description="Basic and acidic residues" evidence="2">
    <location>
        <begin position="284"/>
        <end position="297"/>
    </location>
</feature>
<sequence>MELAWQKEREEHQRLLQETATLARDLRQTLFEIERERSKERLENKRRQDQLKKVFDEEKDENKKKLSELQCDLLELRDAHAKLRTSNEKMRREKERHEKERQELKEVILNKCKLEQTELRNINILMQQVQDLLQLFPELNTVTENGKSDVYTPTPPRRLKGPKSRESSPMLETKSDVKAVTSILGERTEKLEYTIKKLMDVAKELKESKKTTDETNAIRLKKLRKRATSVESDPGKGVVLNCGKPHLKKKSLSLEQTSEHQESTSIWGTDSNLSSMQSLEGSEIESRGTSRHRDSSVDSRLSGGSTKSEMLDRDKKYGKSIIRKLTHKLTKSSSIDDPNMTDYSLQTSGSETSINETLKLEKKNLKKKLTAMFKRGSRSNSIEKKTGTSNSTRPASRNSMTSN</sequence>
<evidence type="ECO:0000256" key="2">
    <source>
        <dbReference type="SAM" id="MobiDB-lite"/>
    </source>
</evidence>
<feature type="region of interest" description="Disordered" evidence="2">
    <location>
        <begin position="251"/>
        <end position="315"/>
    </location>
</feature>
<evidence type="ECO:0000256" key="1">
    <source>
        <dbReference type="SAM" id="Coils"/>
    </source>
</evidence>
<proteinExistence type="predicted"/>
<evidence type="ECO:0000313" key="4">
    <source>
        <dbReference type="Proteomes" id="UP000078542"/>
    </source>
</evidence>
<feature type="compositionally biased region" description="Polar residues" evidence="2">
    <location>
        <begin position="387"/>
        <end position="403"/>
    </location>
</feature>
<feature type="compositionally biased region" description="Polar residues" evidence="2">
    <location>
        <begin position="263"/>
        <end position="280"/>
    </location>
</feature>
<feature type="region of interest" description="Disordered" evidence="2">
    <location>
        <begin position="372"/>
        <end position="403"/>
    </location>
</feature>
<gene>
    <name evidence="3" type="ORF">ALC62_13327</name>
</gene>
<organism evidence="3 4">
    <name type="scientific">Cyphomyrmex costatus</name>
    <dbReference type="NCBI Taxonomy" id="456900"/>
    <lineage>
        <taxon>Eukaryota</taxon>
        <taxon>Metazoa</taxon>
        <taxon>Ecdysozoa</taxon>
        <taxon>Arthropoda</taxon>
        <taxon>Hexapoda</taxon>
        <taxon>Insecta</taxon>
        <taxon>Pterygota</taxon>
        <taxon>Neoptera</taxon>
        <taxon>Endopterygota</taxon>
        <taxon>Hymenoptera</taxon>
        <taxon>Apocrita</taxon>
        <taxon>Aculeata</taxon>
        <taxon>Formicoidea</taxon>
        <taxon>Formicidae</taxon>
        <taxon>Myrmicinae</taxon>
        <taxon>Cyphomyrmex</taxon>
    </lineage>
</organism>
<feature type="region of interest" description="Disordered" evidence="2">
    <location>
        <begin position="224"/>
        <end position="243"/>
    </location>
</feature>
<feature type="region of interest" description="Disordered" evidence="2">
    <location>
        <begin position="144"/>
        <end position="173"/>
    </location>
</feature>
<dbReference type="PANTHER" id="PTHR15742">
    <property type="entry name" value="GIRDIN"/>
    <property type="match status" value="1"/>
</dbReference>
<dbReference type="STRING" id="456900.A0A151IA72"/>
<name>A0A151IA72_9HYME</name>
<feature type="region of interest" description="Disordered" evidence="2">
    <location>
        <begin position="332"/>
        <end position="352"/>
    </location>
</feature>
<keyword evidence="1" id="KW-0175">Coiled coil</keyword>
<evidence type="ECO:0000313" key="3">
    <source>
        <dbReference type="EMBL" id="KYM96019.1"/>
    </source>
</evidence>
<keyword evidence="4" id="KW-1185">Reference proteome</keyword>
<dbReference type="InterPro" id="IPR049885">
    <property type="entry name" value="MTCL1-3"/>
</dbReference>
<dbReference type="AlphaFoldDB" id="A0A151IA72"/>
<dbReference type="Proteomes" id="UP000078542">
    <property type="component" value="Unassembled WGS sequence"/>
</dbReference>
<feature type="coiled-coil region" evidence="1">
    <location>
        <begin position="23"/>
        <end position="110"/>
    </location>
</feature>
<accession>A0A151IA72</accession>
<feature type="compositionally biased region" description="Polar residues" evidence="2">
    <location>
        <begin position="298"/>
        <end position="308"/>
    </location>
</feature>
<protein>
    <submittedName>
        <fullName evidence="3">Uncharacterized protein</fullName>
    </submittedName>
</protein>
<reference evidence="3 4" key="1">
    <citation type="submission" date="2016-03" db="EMBL/GenBank/DDBJ databases">
        <title>Cyphomyrmex costatus WGS genome.</title>
        <authorList>
            <person name="Nygaard S."/>
            <person name="Hu H."/>
            <person name="Boomsma J."/>
            <person name="Zhang G."/>
        </authorList>
    </citation>
    <scope>NUCLEOTIDE SEQUENCE [LARGE SCALE GENOMIC DNA]</scope>
    <source>
        <strain evidence="3">MS0001</strain>
        <tissue evidence="3">Whole body</tissue>
    </source>
</reference>
<dbReference type="EMBL" id="KQ978247">
    <property type="protein sequence ID" value="KYM96019.1"/>
    <property type="molecule type" value="Genomic_DNA"/>
</dbReference>